<comment type="caution">
    <text evidence="2">The sequence shown here is derived from an EMBL/GenBank/DDBJ whole genome shotgun (WGS) entry which is preliminary data.</text>
</comment>
<feature type="region of interest" description="Disordered" evidence="1">
    <location>
        <begin position="144"/>
        <end position="171"/>
    </location>
</feature>
<feature type="region of interest" description="Disordered" evidence="1">
    <location>
        <begin position="500"/>
        <end position="530"/>
    </location>
</feature>
<reference evidence="2" key="2">
    <citation type="submission" date="2021-08" db="EMBL/GenBank/DDBJ databases">
        <authorList>
            <person name="Eriksson T."/>
        </authorList>
    </citation>
    <scope>NUCLEOTIDE SEQUENCE</scope>
    <source>
        <strain evidence="2">Stoneville</strain>
        <tissue evidence="2">Whole head</tissue>
    </source>
</reference>
<name>A0A8J6L7Q3_TENMO</name>
<evidence type="ECO:0000256" key="1">
    <source>
        <dbReference type="SAM" id="MobiDB-lite"/>
    </source>
</evidence>
<dbReference type="AlphaFoldDB" id="A0A8J6L7Q3"/>
<organism evidence="2 3">
    <name type="scientific">Tenebrio molitor</name>
    <name type="common">Yellow mealworm beetle</name>
    <dbReference type="NCBI Taxonomy" id="7067"/>
    <lineage>
        <taxon>Eukaryota</taxon>
        <taxon>Metazoa</taxon>
        <taxon>Ecdysozoa</taxon>
        <taxon>Arthropoda</taxon>
        <taxon>Hexapoda</taxon>
        <taxon>Insecta</taxon>
        <taxon>Pterygota</taxon>
        <taxon>Neoptera</taxon>
        <taxon>Endopterygota</taxon>
        <taxon>Coleoptera</taxon>
        <taxon>Polyphaga</taxon>
        <taxon>Cucujiformia</taxon>
        <taxon>Tenebrionidae</taxon>
        <taxon>Tenebrio</taxon>
    </lineage>
</organism>
<dbReference type="EMBL" id="JABDTM020028385">
    <property type="protein sequence ID" value="KAH0809033.1"/>
    <property type="molecule type" value="Genomic_DNA"/>
</dbReference>
<evidence type="ECO:0000313" key="2">
    <source>
        <dbReference type="EMBL" id="KAH0809033.1"/>
    </source>
</evidence>
<gene>
    <name evidence="2" type="ORF">GEV33_013757</name>
</gene>
<proteinExistence type="predicted"/>
<sequence>MESEKYSSGGGGGGAIIFRHSVLPTYFEVDPGILRDSTGLHLAISVLFGEVVAGVLKLIPLQKVYSRESRIYTFKCAYLMQHIWRENRQTCSNSEKHDILSSVYVFDATFADKDETRSVPGKTRETPPDKYRYVRTMRRSVRGALKNSPRPHADSLDEIGEGKGEDDPAGEVANNSAAELFLMFGNVLIPAGRIFRENSPAIDQIGRDVSIRQRSERAECIIGRRLDESQKRTKKLVMVVMASDLLNPVEIVEKQKSPPEGQIRVSGRFGKERVPCGNRIALKYVPWSINGANVPPELVSYGYTNHPGLLRAFQVRSGCTPEASTHRPINYIANSSNGPVFRWPVRLRLLVAAAYRTLRCTADAKPLVTACSRTTLCRTPSQAFRLDTLSRKIMDAAEKRPRLTSRTPPPTPVRQMQPEQAAIPYIGLPITVFVANTISVIMSCEATPRQTHLTIHVKRTSSRQFAAVYKEPVQLVEPVLEETGFSTVWRAGRAEHVAVKGSDDNAGPGLLASPVTRSSGKQQWPRRQHC</sequence>
<feature type="compositionally biased region" description="Basic and acidic residues" evidence="1">
    <location>
        <begin position="151"/>
        <end position="166"/>
    </location>
</feature>
<dbReference type="Proteomes" id="UP000719412">
    <property type="component" value="Unassembled WGS sequence"/>
</dbReference>
<evidence type="ECO:0000313" key="3">
    <source>
        <dbReference type="Proteomes" id="UP000719412"/>
    </source>
</evidence>
<keyword evidence="3" id="KW-1185">Reference proteome</keyword>
<reference evidence="2" key="1">
    <citation type="journal article" date="2020" name="J Insects Food Feed">
        <title>The yellow mealworm (Tenebrio molitor) genome: a resource for the emerging insects as food and feed industry.</title>
        <authorList>
            <person name="Eriksson T."/>
            <person name="Andere A."/>
            <person name="Kelstrup H."/>
            <person name="Emery V."/>
            <person name="Picard C."/>
        </authorList>
    </citation>
    <scope>NUCLEOTIDE SEQUENCE</scope>
    <source>
        <strain evidence="2">Stoneville</strain>
        <tissue evidence="2">Whole head</tissue>
    </source>
</reference>
<protein>
    <submittedName>
        <fullName evidence="2">Uncharacterized protein</fullName>
    </submittedName>
</protein>
<accession>A0A8J6L7Q3</accession>